<evidence type="ECO:0000256" key="2">
    <source>
        <dbReference type="ARBA" id="ARBA00023186"/>
    </source>
</evidence>
<evidence type="ECO:0000256" key="3">
    <source>
        <dbReference type="SAM" id="Coils"/>
    </source>
</evidence>
<keyword evidence="3" id="KW-0175">Coiled coil</keyword>
<feature type="coiled-coil region" evidence="3">
    <location>
        <begin position="75"/>
        <end position="109"/>
    </location>
</feature>
<dbReference type="Proteomes" id="UP001281761">
    <property type="component" value="Unassembled WGS sequence"/>
</dbReference>
<reference evidence="4 5" key="1">
    <citation type="journal article" date="2022" name="bioRxiv">
        <title>Genomics of Preaxostyla Flagellates Illuminates Evolutionary Transitions and the Path Towards Mitochondrial Loss.</title>
        <authorList>
            <person name="Novak L.V.F."/>
            <person name="Treitli S.C."/>
            <person name="Pyrih J."/>
            <person name="Halakuc P."/>
            <person name="Pipaliya S.V."/>
            <person name="Vacek V."/>
            <person name="Brzon O."/>
            <person name="Soukal P."/>
            <person name="Eme L."/>
            <person name="Dacks J.B."/>
            <person name="Karnkowska A."/>
            <person name="Elias M."/>
            <person name="Hampl V."/>
        </authorList>
    </citation>
    <scope>NUCLEOTIDE SEQUENCE [LARGE SCALE GENOMIC DNA]</scope>
    <source>
        <strain evidence="4">NAU3</strain>
        <tissue evidence="4">Gut</tissue>
    </source>
</reference>
<keyword evidence="2" id="KW-0143">Chaperone</keyword>
<feature type="coiled-coil region" evidence="3">
    <location>
        <begin position="11"/>
        <end position="38"/>
    </location>
</feature>
<dbReference type="PANTHER" id="PTHR21431:SF0">
    <property type="entry name" value="PREFOLDIN SUBUNIT 6"/>
    <property type="match status" value="1"/>
</dbReference>
<comment type="similarity">
    <text evidence="1">Belongs to the prefoldin subunit beta family.</text>
</comment>
<dbReference type="InterPro" id="IPR002777">
    <property type="entry name" value="PFD_beta-like"/>
</dbReference>
<comment type="caution">
    <text evidence="4">The sequence shown here is derived from an EMBL/GenBank/DDBJ whole genome shotgun (WGS) entry which is preliminary data.</text>
</comment>
<proteinExistence type="inferred from homology"/>
<dbReference type="InterPro" id="IPR009053">
    <property type="entry name" value="Prefoldin"/>
</dbReference>
<gene>
    <name evidence="4" type="ORF">BLNAU_12524</name>
</gene>
<sequence>MALPSDKQAQVEELLKKVKECQKELTNIQTNRQKLITQLSEVELAKKEMDLTKEGDEIYKLTGTVLLPQNRDEALMMLTKTQEHLKTDLQRLEDLAAQTEKRGEEIRQQIVALQ</sequence>
<dbReference type="Gene3D" id="1.10.287.370">
    <property type="match status" value="1"/>
</dbReference>
<dbReference type="Pfam" id="PF01920">
    <property type="entry name" value="Prefoldin_2"/>
    <property type="match status" value="1"/>
</dbReference>
<protein>
    <submittedName>
        <fullName evidence="4">Prefoldin beta subunit</fullName>
    </submittedName>
</protein>
<evidence type="ECO:0000256" key="1">
    <source>
        <dbReference type="ARBA" id="ARBA00008045"/>
    </source>
</evidence>
<dbReference type="CDD" id="cd23161">
    <property type="entry name" value="Prefoldin_6"/>
    <property type="match status" value="1"/>
</dbReference>
<evidence type="ECO:0000313" key="5">
    <source>
        <dbReference type="Proteomes" id="UP001281761"/>
    </source>
</evidence>
<keyword evidence="5" id="KW-1185">Reference proteome</keyword>
<accession>A0ABQ9XJE7</accession>
<dbReference type="EMBL" id="JARBJD010000102">
    <property type="protein sequence ID" value="KAK2952558.1"/>
    <property type="molecule type" value="Genomic_DNA"/>
</dbReference>
<dbReference type="PANTHER" id="PTHR21431">
    <property type="entry name" value="PREFOLDIN SUBUNIT 6"/>
    <property type="match status" value="1"/>
</dbReference>
<dbReference type="SUPFAM" id="SSF46579">
    <property type="entry name" value="Prefoldin"/>
    <property type="match status" value="1"/>
</dbReference>
<evidence type="ECO:0000313" key="4">
    <source>
        <dbReference type="EMBL" id="KAK2952558.1"/>
    </source>
</evidence>
<name>A0ABQ9XJE7_9EUKA</name>
<organism evidence="4 5">
    <name type="scientific">Blattamonas nauphoetae</name>
    <dbReference type="NCBI Taxonomy" id="2049346"/>
    <lineage>
        <taxon>Eukaryota</taxon>
        <taxon>Metamonada</taxon>
        <taxon>Preaxostyla</taxon>
        <taxon>Oxymonadida</taxon>
        <taxon>Blattamonas</taxon>
    </lineage>
</organism>